<dbReference type="InterPro" id="IPR050487">
    <property type="entry name" value="FtsQ_DivIB"/>
</dbReference>
<evidence type="ECO:0000256" key="1">
    <source>
        <dbReference type="ARBA" id="ARBA00004370"/>
    </source>
</evidence>
<evidence type="ECO:0000256" key="2">
    <source>
        <dbReference type="ARBA" id="ARBA00022475"/>
    </source>
</evidence>
<dbReference type="GO" id="GO:0051301">
    <property type="term" value="P:cell division"/>
    <property type="evidence" value="ECO:0007669"/>
    <property type="project" value="UniProtKB-KW"/>
</dbReference>
<keyword evidence="3 11" id="KW-0132">Cell division</keyword>
<feature type="transmembrane region" description="Helical" evidence="9">
    <location>
        <begin position="37"/>
        <end position="60"/>
    </location>
</feature>
<sequence>MSSTGTRHATGPAPGTVSATSAQRFAAKVRERRRRRFAVVVVVLALVLGGGWLVVLSPWATVKTIEIERVGGSKLTGLPASAQISDAELRAQAQEELGHSLLLARVDDVRDRLERLRLVRGATVRRKVPSTLVLRVELREPVAAVPAADAAVPAADAGEVADGGSSASSKGLVLVDIDGVRLGRVAAAPAGLPQLDVDLDSAGSASLRACLAMLRELPEAISRRVATIGADSPDGIRLRLKAGASVMWGSAGQTARKAEVLRALLKQKAVAYDVSSPDTPAVRQR</sequence>
<evidence type="ECO:0000259" key="10">
    <source>
        <dbReference type="PROSITE" id="PS51779"/>
    </source>
</evidence>
<feature type="region of interest" description="Disordered" evidence="8">
    <location>
        <begin position="1"/>
        <end position="22"/>
    </location>
</feature>
<evidence type="ECO:0000256" key="3">
    <source>
        <dbReference type="ARBA" id="ARBA00022618"/>
    </source>
</evidence>
<keyword evidence="12" id="KW-1185">Reference proteome</keyword>
<keyword evidence="7" id="KW-0131">Cell cycle</keyword>
<evidence type="ECO:0000256" key="5">
    <source>
        <dbReference type="ARBA" id="ARBA00022989"/>
    </source>
</evidence>
<accession>A0ABW8AUV0</accession>
<keyword evidence="4 9" id="KW-0812">Transmembrane</keyword>
<proteinExistence type="predicted"/>
<keyword evidence="6 9" id="KW-0472">Membrane</keyword>
<dbReference type="PANTHER" id="PTHR37820">
    <property type="entry name" value="CELL DIVISION PROTEIN DIVIB"/>
    <property type="match status" value="1"/>
</dbReference>
<dbReference type="RefSeq" id="WP_398284004.1">
    <property type="nucleotide sequence ID" value="NZ_JBITLV010000007.1"/>
</dbReference>
<evidence type="ECO:0000313" key="11">
    <source>
        <dbReference type="EMBL" id="MFI7589412.1"/>
    </source>
</evidence>
<name>A0ABW8AUV0_9ACTN</name>
<comment type="caution">
    <text evidence="11">The sequence shown here is derived from an EMBL/GenBank/DDBJ whole genome shotgun (WGS) entry which is preliminary data.</text>
</comment>
<dbReference type="InterPro" id="IPR013685">
    <property type="entry name" value="POTRA_FtsQ_type"/>
</dbReference>
<comment type="subcellular location">
    <subcellularLocation>
        <location evidence="1">Membrane</location>
    </subcellularLocation>
</comment>
<feature type="domain" description="POTRA" evidence="10">
    <location>
        <begin position="60"/>
        <end position="141"/>
    </location>
</feature>
<organism evidence="11 12">
    <name type="scientific">Spongisporangium articulatum</name>
    <dbReference type="NCBI Taxonomy" id="3362603"/>
    <lineage>
        <taxon>Bacteria</taxon>
        <taxon>Bacillati</taxon>
        <taxon>Actinomycetota</taxon>
        <taxon>Actinomycetes</taxon>
        <taxon>Kineosporiales</taxon>
        <taxon>Kineosporiaceae</taxon>
        <taxon>Spongisporangium</taxon>
    </lineage>
</organism>
<protein>
    <submittedName>
        <fullName evidence="11">Cell division protein FtsQ/DivIB</fullName>
    </submittedName>
</protein>
<dbReference type="Gene3D" id="3.10.20.310">
    <property type="entry name" value="membrane protein fhac"/>
    <property type="match status" value="1"/>
</dbReference>
<keyword evidence="5 9" id="KW-1133">Transmembrane helix</keyword>
<evidence type="ECO:0000256" key="4">
    <source>
        <dbReference type="ARBA" id="ARBA00022692"/>
    </source>
</evidence>
<evidence type="ECO:0000256" key="8">
    <source>
        <dbReference type="SAM" id="MobiDB-lite"/>
    </source>
</evidence>
<evidence type="ECO:0000256" key="7">
    <source>
        <dbReference type="ARBA" id="ARBA00023306"/>
    </source>
</evidence>
<evidence type="ECO:0000313" key="12">
    <source>
        <dbReference type="Proteomes" id="UP001612915"/>
    </source>
</evidence>
<evidence type="ECO:0000256" key="6">
    <source>
        <dbReference type="ARBA" id="ARBA00023136"/>
    </source>
</evidence>
<keyword evidence="2" id="KW-1003">Cell membrane</keyword>
<dbReference type="Proteomes" id="UP001612915">
    <property type="component" value="Unassembled WGS sequence"/>
</dbReference>
<dbReference type="EMBL" id="JBITLV010000007">
    <property type="protein sequence ID" value="MFI7589412.1"/>
    <property type="molecule type" value="Genomic_DNA"/>
</dbReference>
<dbReference type="PANTHER" id="PTHR37820:SF1">
    <property type="entry name" value="CELL DIVISION PROTEIN FTSQ"/>
    <property type="match status" value="1"/>
</dbReference>
<dbReference type="InterPro" id="IPR005548">
    <property type="entry name" value="Cell_div_FtsQ/DivIB_C"/>
</dbReference>
<dbReference type="InterPro" id="IPR034746">
    <property type="entry name" value="POTRA"/>
</dbReference>
<dbReference type="PROSITE" id="PS51779">
    <property type="entry name" value="POTRA"/>
    <property type="match status" value="1"/>
</dbReference>
<gene>
    <name evidence="11" type="ORF">ACIB24_20300</name>
</gene>
<dbReference type="Pfam" id="PF08478">
    <property type="entry name" value="POTRA_1"/>
    <property type="match status" value="1"/>
</dbReference>
<evidence type="ECO:0000256" key="9">
    <source>
        <dbReference type="SAM" id="Phobius"/>
    </source>
</evidence>
<reference evidence="11 12" key="1">
    <citation type="submission" date="2024-10" db="EMBL/GenBank/DDBJ databases">
        <title>The Natural Products Discovery Center: Release of the First 8490 Sequenced Strains for Exploring Actinobacteria Biosynthetic Diversity.</title>
        <authorList>
            <person name="Kalkreuter E."/>
            <person name="Kautsar S.A."/>
            <person name="Yang D."/>
            <person name="Bader C.D."/>
            <person name="Teijaro C.N."/>
            <person name="Fluegel L."/>
            <person name="Davis C.M."/>
            <person name="Simpson J.R."/>
            <person name="Lauterbach L."/>
            <person name="Steele A.D."/>
            <person name="Gui C."/>
            <person name="Meng S."/>
            <person name="Li G."/>
            <person name="Viehrig K."/>
            <person name="Ye F."/>
            <person name="Su P."/>
            <person name="Kiefer A.F."/>
            <person name="Nichols A."/>
            <person name="Cepeda A.J."/>
            <person name="Yan W."/>
            <person name="Fan B."/>
            <person name="Jiang Y."/>
            <person name="Adhikari A."/>
            <person name="Zheng C.-J."/>
            <person name="Schuster L."/>
            <person name="Cowan T.M."/>
            <person name="Smanski M.J."/>
            <person name="Chevrette M.G."/>
            <person name="De Carvalho L.P.S."/>
            <person name="Shen B."/>
        </authorList>
    </citation>
    <scope>NUCLEOTIDE SEQUENCE [LARGE SCALE GENOMIC DNA]</scope>
    <source>
        <strain evidence="11 12">NPDC049639</strain>
    </source>
</reference>
<dbReference type="Pfam" id="PF03799">
    <property type="entry name" value="FtsQ_DivIB_C"/>
    <property type="match status" value="1"/>
</dbReference>